<protein>
    <submittedName>
        <fullName evidence="4">DnaJ domain-containing protein</fullName>
    </submittedName>
</protein>
<evidence type="ECO:0000313" key="4">
    <source>
        <dbReference type="EMBL" id="MBU3160070.1"/>
    </source>
</evidence>
<feature type="compositionally biased region" description="Polar residues" evidence="2">
    <location>
        <begin position="62"/>
        <end position="74"/>
    </location>
</feature>
<evidence type="ECO:0000259" key="3">
    <source>
        <dbReference type="PROSITE" id="PS50076"/>
    </source>
</evidence>
<gene>
    <name evidence="4" type="ORF">KPL37_09925</name>
</gene>
<dbReference type="InterPro" id="IPR001623">
    <property type="entry name" value="DnaJ_domain"/>
</dbReference>
<comment type="caution">
    <text evidence="4">The sequence shown here is derived from an EMBL/GenBank/DDBJ whole genome shotgun (WGS) entry which is preliminary data.</text>
</comment>
<dbReference type="EMBL" id="JAHLDV010000019">
    <property type="protein sequence ID" value="MBU3160070.1"/>
    <property type="molecule type" value="Genomic_DNA"/>
</dbReference>
<dbReference type="PROSITE" id="PS50076">
    <property type="entry name" value="DNAJ_2"/>
    <property type="match status" value="1"/>
</dbReference>
<name>A0ABS6BT23_9CLOT</name>
<evidence type="ECO:0000256" key="1">
    <source>
        <dbReference type="ARBA" id="ARBA00023186"/>
    </source>
</evidence>
<dbReference type="Proteomes" id="UP000776252">
    <property type="component" value="Unassembled WGS sequence"/>
</dbReference>
<dbReference type="SMART" id="SM00271">
    <property type="entry name" value="DnaJ"/>
    <property type="match status" value="1"/>
</dbReference>
<dbReference type="InterPro" id="IPR051948">
    <property type="entry name" value="Hsp70_co-chaperone_J-domain"/>
</dbReference>
<sequence>MMISDPYEVLGVSSTDSKEEITKAYRKLAKKYHPDLNQGDKDATRKMSEINAAYEQIKRGKTTQNSSGGASGDQNSYGNGNSSYGGENPFRDFNPFEGFGSFNGGQKQRHEYSEFDSVTSYLNAGYFNEALNVLNDITTRNANWYYYSAIANSGVGNTITTLNHAKTAVQMEPSNLEYQRLLNQIQNGGRAYQQQSQDFGMPTISFNKICLAICFAKMFCGC</sequence>
<organism evidence="4 5">
    <name type="scientific">Clostridium frigoris</name>
    <dbReference type="NCBI Taxonomy" id="205327"/>
    <lineage>
        <taxon>Bacteria</taxon>
        <taxon>Bacillati</taxon>
        <taxon>Bacillota</taxon>
        <taxon>Clostridia</taxon>
        <taxon>Eubacteriales</taxon>
        <taxon>Clostridiaceae</taxon>
        <taxon>Clostridium</taxon>
    </lineage>
</organism>
<dbReference type="PANTHER" id="PTHR44360:SF1">
    <property type="entry name" value="DNAJ HOMOLOG SUBFAMILY B MEMBER 9"/>
    <property type="match status" value="1"/>
</dbReference>
<keyword evidence="1" id="KW-0143">Chaperone</keyword>
<feature type="region of interest" description="Disordered" evidence="2">
    <location>
        <begin position="32"/>
        <end position="90"/>
    </location>
</feature>
<keyword evidence="5" id="KW-1185">Reference proteome</keyword>
<feature type="compositionally biased region" description="Basic and acidic residues" evidence="2">
    <location>
        <begin position="32"/>
        <end position="48"/>
    </location>
</feature>
<evidence type="ECO:0000313" key="5">
    <source>
        <dbReference type="Proteomes" id="UP000776252"/>
    </source>
</evidence>
<proteinExistence type="predicted"/>
<reference evidence="4 5" key="1">
    <citation type="submission" date="2021-06" db="EMBL/GenBank/DDBJ databases">
        <title>Clostridia strains as spoilage organisms.</title>
        <authorList>
            <person name="Wambui J."/>
            <person name="Stephan R."/>
            <person name="Stevens M.J.A."/>
        </authorList>
    </citation>
    <scope>NUCLEOTIDE SEQUENCE [LARGE SCALE GENOMIC DNA]</scope>
    <source>
        <strain evidence="4 5">DSM 14204</strain>
    </source>
</reference>
<evidence type="ECO:0000256" key="2">
    <source>
        <dbReference type="SAM" id="MobiDB-lite"/>
    </source>
</evidence>
<feature type="domain" description="J" evidence="3">
    <location>
        <begin position="5"/>
        <end position="78"/>
    </location>
</feature>
<accession>A0ABS6BT23</accession>
<feature type="compositionally biased region" description="Low complexity" evidence="2">
    <location>
        <begin position="75"/>
        <end position="86"/>
    </location>
</feature>
<dbReference type="Pfam" id="PF00226">
    <property type="entry name" value="DnaJ"/>
    <property type="match status" value="1"/>
</dbReference>
<dbReference type="CDD" id="cd06257">
    <property type="entry name" value="DnaJ"/>
    <property type="match status" value="1"/>
</dbReference>
<dbReference type="PANTHER" id="PTHR44360">
    <property type="entry name" value="DNAJ HOMOLOG SUBFAMILY B MEMBER 9"/>
    <property type="match status" value="1"/>
</dbReference>